<accession>A0A401LRU9</accession>
<evidence type="ECO:0000313" key="2">
    <source>
        <dbReference type="Proteomes" id="UP000288079"/>
    </source>
</evidence>
<gene>
    <name evidence="1" type="ORF">KGMB02408_11640</name>
</gene>
<name>A0A401LRU9_9BACE</name>
<protein>
    <submittedName>
        <fullName evidence="1">Uncharacterized protein</fullName>
    </submittedName>
</protein>
<evidence type="ECO:0000313" key="1">
    <source>
        <dbReference type="EMBL" id="GCB34219.1"/>
    </source>
</evidence>
<sequence>MKTETKLKLFPSFLLLMLFSCKDVEIVEEQPKVITTVSTTRAVDTTSDEYKHQSQSNVENMLMDQIIYQDSVYILNLSAEEAADLNIPDSLYNVYTQLVNELNTLQ</sequence>
<dbReference type="PROSITE" id="PS51257">
    <property type="entry name" value="PROKAR_LIPOPROTEIN"/>
    <property type="match status" value="1"/>
</dbReference>
<dbReference type="EMBL" id="BHWB01000003">
    <property type="protein sequence ID" value="GCB34219.1"/>
    <property type="molecule type" value="Genomic_DNA"/>
</dbReference>
<dbReference type="OrthoDB" id="1049344at2"/>
<keyword evidence="2" id="KW-1185">Reference proteome</keyword>
<proteinExistence type="predicted"/>
<organism evidence="1 2">
    <name type="scientific">Bacteroides faecalis</name>
    <dbReference type="NCBI Taxonomy" id="2447885"/>
    <lineage>
        <taxon>Bacteria</taxon>
        <taxon>Pseudomonadati</taxon>
        <taxon>Bacteroidota</taxon>
        <taxon>Bacteroidia</taxon>
        <taxon>Bacteroidales</taxon>
        <taxon>Bacteroidaceae</taxon>
        <taxon>Bacteroides</taxon>
    </lineage>
</organism>
<dbReference type="Proteomes" id="UP000288079">
    <property type="component" value="Unassembled WGS sequence"/>
</dbReference>
<dbReference type="AlphaFoldDB" id="A0A401LRU9"/>
<reference evidence="1 2" key="1">
    <citation type="submission" date="2018-10" db="EMBL/GenBank/DDBJ databases">
        <title>Draft Genome Sequence of Bacteroides sp. KCTC 15687.</title>
        <authorList>
            <person name="Yu S.Y."/>
            <person name="Kim J.S."/>
            <person name="Oh B.S."/>
            <person name="Park S.H."/>
            <person name="Kang S.W."/>
            <person name="Park J.E."/>
            <person name="Choi S.H."/>
            <person name="Han K.I."/>
            <person name="Lee K.C."/>
            <person name="Eom M.K."/>
            <person name="Suh M.K."/>
            <person name="Lee D.H."/>
            <person name="Yoon H."/>
            <person name="Kim B."/>
            <person name="Yang S.J."/>
            <person name="Lee J.S."/>
            <person name="Lee J.H."/>
        </authorList>
    </citation>
    <scope>NUCLEOTIDE SEQUENCE [LARGE SCALE GENOMIC DNA]</scope>
    <source>
        <strain evidence="1 2">KCTC 15687</strain>
    </source>
</reference>
<dbReference type="RefSeq" id="WP_125040449.1">
    <property type="nucleotide sequence ID" value="NZ_BHWB01000003.1"/>
</dbReference>
<comment type="caution">
    <text evidence="1">The sequence shown here is derived from an EMBL/GenBank/DDBJ whole genome shotgun (WGS) entry which is preliminary data.</text>
</comment>